<dbReference type="CDD" id="cd18773">
    <property type="entry name" value="PDC1_HK_sensor"/>
    <property type="match status" value="1"/>
</dbReference>
<dbReference type="SUPFAM" id="SSF103190">
    <property type="entry name" value="Sensory domain-like"/>
    <property type="match status" value="1"/>
</dbReference>
<feature type="transmembrane region" description="Helical" evidence="4">
    <location>
        <begin position="40"/>
        <end position="60"/>
    </location>
</feature>
<feature type="coiled-coil region" evidence="3">
    <location>
        <begin position="285"/>
        <end position="312"/>
    </location>
</feature>
<dbReference type="Pfam" id="PF00015">
    <property type="entry name" value="MCPsignal"/>
    <property type="match status" value="1"/>
</dbReference>
<gene>
    <name evidence="6" type="ORF">FDF74_09725</name>
</gene>
<dbReference type="Gene3D" id="1.10.287.950">
    <property type="entry name" value="Methyl-accepting chemotaxis protein"/>
    <property type="match status" value="1"/>
</dbReference>
<evidence type="ECO:0000256" key="1">
    <source>
        <dbReference type="ARBA" id="ARBA00023224"/>
    </source>
</evidence>
<dbReference type="Gene3D" id="3.30.450.20">
    <property type="entry name" value="PAS domain"/>
    <property type="match status" value="1"/>
</dbReference>
<feature type="domain" description="Methyl-accepting transducer" evidence="5">
    <location>
        <begin position="130"/>
        <end position="387"/>
    </location>
</feature>
<protein>
    <submittedName>
        <fullName evidence="6">Methyl-accepting chemotaxis protein</fullName>
    </submittedName>
</protein>
<keyword evidence="3" id="KW-0175">Coiled coil</keyword>
<dbReference type="PANTHER" id="PTHR32089:SF112">
    <property type="entry name" value="LYSOZYME-LIKE PROTEIN-RELATED"/>
    <property type="match status" value="1"/>
</dbReference>
<dbReference type="SMART" id="SM00283">
    <property type="entry name" value="MA"/>
    <property type="match status" value="1"/>
</dbReference>
<dbReference type="GO" id="GO:0016020">
    <property type="term" value="C:membrane"/>
    <property type="evidence" value="ECO:0007669"/>
    <property type="project" value="InterPro"/>
</dbReference>
<evidence type="ECO:0000313" key="6">
    <source>
        <dbReference type="EMBL" id="NEZ47469.1"/>
    </source>
</evidence>
<evidence type="ECO:0000256" key="2">
    <source>
        <dbReference type="PROSITE-ProRule" id="PRU00284"/>
    </source>
</evidence>
<keyword evidence="4" id="KW-0812">Transmembrane</keyword>
<evidence type="ECO:0000313" key="7">
    <source>
        <dbReference type="Proteomes" id="UP000473885"/>
    </source>
</evidence>
<dbReference type="PANTHER" id="PTHR32089">
    <property type="entry name" value="METHYL-ACCEPTING CHEMOTAXIS PROTEIN MCPB"/>
    <property type="match status" value="1"/>
</dbReference>
<dbReference type="GO" id="GO:0007165">
    <property type="term" value="P:signal transduction"/>
    <property type="evidence" value="ECO:0007669"/>
    <property type="project" value="UniProtKB-KW"/>
</dbReference>
<dbReference type="EMBL" id="SXDP01000008">
    <property type="protein sequence ID" value="NEZ47469.1"/>
    <property type="molecule type" value="Genomic_DNA"/>
</dbReference>
<dbReference type="InterPro" id="IPR004089">
    <property type="entry name" value="MCPsignal_dom"/>
</dbReference>
<evidence type="ECO:0000259" key="5">
    <source>
        <dbReference type="PROSITE" id="PS50111"/>
    </source>
</evidence>
<name>A0A6M0RD18_9CLOT</name>
<comment type="caution">
    <text evidence="6">The sequence shown here is derived from an EMBL/GenBank/DDBJ whole genome shotgun (WGS) entry which is preliminary data.</text>
</comment>
<dbReference type="PROSITE" id="PS50111">
    <property type="entry name" value="CHEMOTAXIS_TRANSDUC_2"/>
    <property type="match status" value="1"/>
</dbReference>
<dbReference type="Proteomes" id="UP000473885">
    <property type="component" value="Unassembled WGS sequence"/>
</dbReference>
<dbReference type="SUPFAM" id="SSF58104">
    <property type="entry name" value="Methyl-accepting chemotaxis protein (MCP) signaling domain"/>
    <property type="match status" value="1"/>
</dbReference>
<keyword evidence="4" id="KW-1133">Transmembrane helix</keyword>
<dbReference type="AlphaFoldDB" id="A0A6M0RD18"/>
<sequence length="553" mass="61267">MCIVMSFISKSIFNKVVMPNINPANADAVSRSFNGSITKFILIALVLILIASFIMIKLYVNVIYKNVNDISTNLAKIAEGEFATRLSEKGTLGEIGIGVNKVVKNTKKILSELLEMSQKNRVSAGELSKNALSTRQAAEDISLSVTSVAETSTEQSNYALSTRESTSELAENSEIIRQHAIESKNVAKEMMDIVKENKEVFITMIEKIRLTGEVSEKLANNVKILENEAEEISKITEVVTEISERTNLLALNAAIEAARAGEHGKGFSVVADEVRKLAEQSSKSAAEIRKLIENVNHQIASITAEAQDQSKEVMEDIVYANKSKESFSEIIKSTNTTYNAVEEIYDLAEKSYDISTTVDNLMENMTSGSQQCASMTEEISASSEEQLSLINKITSMIREMNESTDNADKQLKHYVSEITIGKNQESLVNNAFNVLKELENIISSKDLQSNECSSLCREFVSKHNEFEYMGVINEEGLMKSSNMEIVKGNDDFKYRPYFKQAISGKEYKSNPYISSVSYNYCIAIAIPLKNKDGNIKGVLMGDVCIEVDCASHK</sequence>
<reference evidence="6 7" key="1">
    <citation type="submission" date="2019-04" db="EMBL/GenBank/DDBJ databases">
        <title>Genome sequencing of Clostridium botulinum Groups I-IV and Clostridium butyricum.</title>
        <authorList>
            <person name="Brunt J."/>
            <person name="Van Vliet A.H.M."/>
            <person name="Stringer S.C."/>
            <person name="Carter A.T."/>
            <person name="Peck M.W."/>
        </authorList>
    </citation>
    <scope>NUCLEOTIDE SEQUENCE [LARGE SCALE GENOMIC DNA]</scope>
    <source>
        <strain evidence="6 7">IFR 18/094</strain>
    </source>
</reference>
<dbReference type="InterPro" id="IPR029151">
    <property type="entry name" value="Sensor-like_sf"/>
</dbReference>
<keyword evidence="7" id="KW-1185">Reference proteome</keyword>
<keyword evidence="4" id="KW-0472">Membrane</keyword>
<evidence type="ECO:0000256" key="4">
    <source>
        <dbReference type="SAM" id="Phobius"/>
    </source>
</evidence>
<proteinExistence type="predicted"/>
<keyword evidence="1 2" id="KW-0807">Transducer</keyword>
<evidence type="ECO:0000256" key="3">
    <source>
        <dbReference type="SAM" id="Coils"/>
    </source>
</evidence>
<organism evidence="6 7">
    <name type="scientific">Clostridium niameyense</name>
    <dbReference type="NCBI Taxonomy" id="1622073"/>
    <lineage>
        <taxon>Bacteria</taxon>
        <taxon>Bacillati</taxon>
        <taxon>Bacillota</taxon>
        <taxon>Clostridia</taxon>
        <taxon>Eubacteriales</taxon>
        <taxon>Clostridiaceae</taxon>
        <taxon>Clostridium</taxon>
    </lineage>
</organism>
<accession>A0A6M0RD18</accession>